<reference evidence="12" key="1">
    <citation type="submission" date="2023-07" db="EMBL/GenBank/DDBJ databases">
        <authorList>
            <consortium name="AG Swart"/>
            <person name="Singh M."/>
            <person name="Singh A."/>
            <person name="Seah K."/>
            <person name="Emmerich C."/>
        </authorList>
    </citation>
    <scope>NUCLEOTIDE SEQUENCE</scope>
    <source>
        <strain evidence="12">DP1</strain>
    </source>
</reference>
<feature type="transmembrane region" description="Helical" evidence="8">
    <location>
        <begin position="660"/>
        <end position="679"/>
    </location>
</feature>
<feature type="transmembrane region" description="Helical" evidence="8">
    <location>
        <begin position="190"/>
        <end position="208"/>
    </location>
</feature>
<accession>A0AAD2DAT8</accession>
<keyword evidence="6 8" id="KW-0472">Membrane</keyword>
<dbReference type="GO" id="GO:0005227">
    <property type="term" value="F:calcium-activated cation channel activity"/>
    <property type="evidence" value="ECO:0007669"/>
    <property type="project" value="InterPro"/>
</dbReference>
<dbReference type="Pfam" id="PF14703">
    <property type="entry name" value="PHM7_cyt"/>
    <property type="match status" value="1"/>
</dbReference>
<feature type="domain" description="CSC1/OSCA1-like cytosolic" evidence="11">
    <location>
        <begin position="235"/>
        <end position="407"/>
    </location>
</feature>
<keyword evidence="13" id="KW-1185">Reference proteome</keyword>
<feature type="region of interest" description="Disordered" evidence="7">
    <location>
        <begin position="793"/>
        <end position="831"/>
    </location>
</feature>
<evidence type="ECO:0000256" key="1">
    <source>
        <dbReference type="ARBA" id="ARBA00004141"/>
    </source>
</evidence>
<sequence length="831" mass="97792">MDAILRSLIIVLVLNFTLLIAVFTIFTCCKYYRNKNKLKRGNRLRTNSDGLLVDEDENIQEEDQPIYVTSLNHEERSLSSSSLTDDDQNRVRRYSNRKTALPKLDPFLFKWIYQLYKISDRQVFKLAPADGYLYLYFLKGAAFLFFVMTVVNCGILIPIYSGEGRIEAKNALQILTIGNIVHHEASGTRMWAVFSVTIIVSLLTYFFIYKQQKRINRVNYLTYDESLSELDISKYSLLIRNVPRDLRSVDGDNMLFHFFKEFYRDQVISTHIIPNLSDLEQAMEKRNYYLKKLGYYVEHNNKNGNRATIKAGPTFLCWKREVIDAVNHYKKKIQEIDRIIPRLKNHGFRANTGIAYVTFASKDAQKKAFKDFKFLKSHPIKFINKQLKIQNWRIESCSSPSDIIWRNLNKSYKTRYLRKALIYLATFIISFFVITPLTIIDKLDYIRISEEDFSIFSLVIESYASPLLLFIMSCIFIPWVIRKISEYENPELKSRKESTIMNKNFIFIFLNCTIVPLINLTMIQTFIVNKNIDNEMLVERISHSTEFLLRLLIQITFISATIQLFASPYFATKKFKKWVNNEYKDENWQFQEWFFHIGYSVPYNAALFTMILVFSTIAPLVLPMGAILFYLKYMLDKYNLLYVCPEQFESAGKISRSKPIYYVIFSLVLYHTAMIIVFVVVNNYIMYSLLSLVAIVGFLFSLWIIKKKNVKLNMVESKKQKTVSFILNPQKNDTEAMIRSRVFFDEENHEDIIERLKNSYIHPCEKTFHAPVFKRRSRRSSVRFLFDFDTAAESKAPKSEGDREDHQTNFSSQDSLEESKSCTEVEERKYF</sequence>
<feature type="transmembrane region" description="Helical" evidence="8">
    <location>
        <begin position="463"/>
        <end position="484"/>
    </location>
</feature>
<evidence type="ECO:0000259" key="9">
    <source>
        <dbReference type="Pfam" id="PF02714"/>
    </source>
</evidence>
<keyword evidence="3" id="KW-0813">Transport</keyword>
<feature type="transmembrane region" description="Helical" evidence="8">
    <location>
        <begin position="685"/>
        <end position="705"/>
    </location>
</feature>
<feature type="transmembrane region" description="Helical" evidence="8">
    <location>
        <begin position="617"/>
        <end position="635"/>
    </location>
</feature>
<feature type="transmembrane region" description="Helical" evidence="8">
    <location>
        <begin position="420"/>
        <end position="440"/>
    </location>
</feature>
<evidence type="ECO:0000259" key="11">
    <source>
        <dbReference type="Pfam" id="PF14703"/>
    </source>
</evidence>
<dbReference type="GO" id="GO:0005886">
    <property type="term" value="C:plasma membrane"/>
    <property type="evidence" value="ECO:0007669"/>
    <property type="project" value="TreeGrafter"/>
</dbReference>
<gene>
    <name evidence="12" type="ORF">ECRASSUSDP1_LOCUS27268</name>
</gene>
<evidence type="ECO:0000256" key="6">
    <source>
        <dbReference type="ARBA" id="ARBA00023136"/>
    </source>
</evidence>
<protein>
    <submittedName>
        <fullName evidence="12">Uncharacterized protein</fullName>
    </submittedName>
</protein>
<feature type="transmembrane region" description="Helical" evidence="8">
    <location>
        <begin position="133"/>
        <end position="160"/>
    </location>
</feature>
<dbReference type="Pfam" id="PF13967">
    <property type="entry name" value="RSN1_TM"/>
    <property type="match status" value="1"/>
</dbReference>
<feature type="compositionally biased region" description="Basic and acidic residues" evidence="7">
    <location>
        <begin position="817"/>
        <end position="831"/>
    </location>
</feature>
<organism evidence="12 13">
    <name type="scientific">Euplotes crassus</name>
    <dbReference type="NCBI Taxonomy" id="5936"/>
    <lineage>
        <taxon>Eukaryota</taxon>
        <taxon>Sar</taxon>
        <taxon>Alveolata</taxon>
        <taxon>Ciliophora</taxon>
        <taxon>Intramacronucleata</taxon>
        <taxon>Spirotrichea</taxon>
        <taxon>Hypotrichia</taxon>
        <taxon>Euplotida</taxon>
        <taxon>Euplotidae</taxon>
        <taxon>Moneuplotes</taxon>
    </lineage>
</organism>
<name>A0AAD2DAT8_EUPCR</name>
<comment type="subcellular location">
    <subcellularLocation>
        <location evidence="1">Membrane</location>
        <topology evidence="1">Multi-pass membrane protein</topology>
    </subcellularLocation>
</comment>
<comment type="similarity">
    <text evidence="2">Belongs to the CSC1 (TC 1.A.17) family.</text>
</comment>
<evidence type="ECO:0000256" key="5">
    <source>
        <dbReference type="ARBA" id="ARBA00022989"/>
    </source>
</evidence>
<keyword evidence="4 8" id="KW-0812">Transmembrane</keyword>
<keyword evidence="5 8" id="KW-1133">Transmembrane helix</keyword>
<dbReference type="Proteomes" id="UP001295684">
    <property type="component" value="Unassembled WGS sequence"/>
</dbReference>
<dbReference type="AlphaFoldDB" id="A0AAD2DAT8"/>
<dbReference type="Pfam" id="PF02714">
    <property type="entry name" value="RSN1_7TM"/>
    <property type="match status" value="1"/>
</dbReference>
<proteinExistence type="inferred from homology"/>
<feature type="domain" description="CSC1/OSCA1-like 7TM region" evidence="9">
    <location>
        <begin position="418"/>
        <end position="678"/>
    </location>
</feature>
<evidence type="ECO:0000256" key="7">
    <source>
        <dbReference type="SAM" id="MobiDB-lite"/>
    </source>
</evidence>
<dbReference type="InterPro" id="IPR045122">
    <property type="entry name" value="Csc1-like"/>
</dbReference>
<dbReference type="InterPro" id="IPR032880">
    <property type="entry name" value="CSC1/OSCA1-like_N"/>
</dbReference>
<dbReference type="PANTHER" id="PTHR13018">
    <property type="entry name" value="PROBABLE MEMBRANE PROTEIN DUF221-RELATED"/>
    <property type="match status" value="1"/>
</dbReference>
<evidence type="ECO:0000256" key="8">
    <source>
        <dbReference type="SAM" id="Phobius"/>
    </source>
</evidence>
<evidence type="ECO:0000259" key="10">
    <source>
        <dbReference type="Pfam" id="PF13967"/>
    </source>
</evidence>
<dbReference type="InterPro" id="IPR003864">
    <property type="entry name" value="CSC1/OSCA1-like_7TM"/>
</dbReference>
<evidence type="ECO:0000256" key="3">
    <source>
        <dbReference type="ARBA" id="ARBA00022448"/>
    </source>
</evidence>
<feature type="transmembrane region" description="Helical" evidence="8">
    <location>
        <begin position="547"/>
        <end position="572"/>
    </location>
</feature>
<feature type="compositionally biased region" description="Basic and acidic residues" evidence="7">
    <location>
        <begin position="795"/>
        <end position="807"/>
    </location>
</feature>
<feature type="transmembrane region" description="Helical" evidence="8">
    <location>
        <begin position="505"/>
        <end position="527"/>
    </location>
</feature>
<evidence type="ECO:0000256" key="4">
    <source>
        <dbReference type="ARBA" id="ARBA00022692"/>
    </source>
</evidence>
<dbReference type="InterPro" id="IPR027815">
    <property type="entry name" value="CSC1/OSCA1-like_cyt"/>
</dbReference>
<feature type="domain" description="CSC1/OSCA1-like N-terminal transmembrane" evidence="10">
    <location>
        <begin position="92"/>
        <end position="210"/>
    </location>
</feature>
<evidence type="ECO:0000313" key="12">
    <source>
        <dbReference type="EMBL" id="CAI2385686.1"/>
    </source>
</evidence>
<evidence type="ECO:0000313" key="13">
    <source>
        <dbReference type="Proteomes" id="UP001295684"/>
    </source>
</evidence>
<dbReference type="EMBL" id="CAMPGE010028131">
    <property type="protein sequence ID" value="CAI2385686.1"/>
    <property type="molecule type" value="Genomic_DNA"/>
</dbReference>
<feature type="transmembrane region" description="Helical" evidence="8">
    <location>
        <begin position="6"/>
        <end position="32"/>
    </location>
</feature>
<evidence type="ECO:0000256" key="2">
    <source>
        <dbReference type="ARBA" id="ARBA00007779"/>
    </source>
</evidence>
<comment type="caution">
    <text evidence="12">The sequence shown here is derived from an EMBL/GenBank/DDBJ whole genome shotgun (WGS) entry which is preliminary data.</text>
</comment>
<dbReference type="PANTHER" id="PTHR13018:SF5">
    <property type="entry name" value="RE44586P"/>
    <property type="match status" value="1"/>
</dbReference>